<dbReference type="PIRSF" id="PIRSF039133">
    <property type="entry name" value="SUMO_E1B"/>
    <property type="match status" value="1"/>
</dbReference>
<dbReference type="UniPathway" id="UPA00143"/>
<dbReference type="GO" id="GO:0016925">
    <property type="term" value="P:protein sumoylation"/>
    <property type="evidence" value="ECO:0007669"/>
    <property type="project" value="UniProtKB-UniRule"/>
</dbReference>
<feature type="domain" description="Ubiquitin-activating enzyme SCCH" evidence="10">
    <location>
        <begin position="310"/>
        <end position="346"/>
    </location>
</feature>
<accession>A0A8J6E9H3</accession>
<keyword evidence="3" id="KW-0436">Ligase</keyword>
<feature type="compositionally biased region" description="Acidic residues" evidence="8">
    <location>
        <begin position="513"/>
        <end position="525"/>
    </location>
</feature>
<keyword evidence="12" id="KW-1185">Reference proteome</keyword>
<dbReference type="Gene3D" id="1.10.10.2660">
    <property type="entry name" value="Ubiquitin-activating enzyme E1, SCCH domain"/>
    <property type="match status" value="1"/>
</dbReference>
<protein>
    <recommendedName>
        <fullName evidence="4">SUMO-activating enzyme subunit</fullName>
    </recommendedName>
</protein>
<organism evidence="11 12">
    <name type="scientific">Carpediemonas membranifera</name>
    <dbReference type="NCBI Taxonomy" id="201153"/>
    <lineage>
        <taxon>Eukaryota</taxon>
        <taxon>Metamonada</taxon>
        <taxon>Carpediemonas-like organisms</taxon>
        <taxon>Carpediemonas</taxon>
    </lineage>
</organism>
<feature type="binding site" evidence="7">
    <location>
        <position position="162"/>
    </location>
    <ligand>
        <name>Zn(2+)</name>
        <dbReference type="ChEBI" id="CHEBI:29105"/>
    </ligand>
</feature>
<feature type="binding site" evidence="7">
    <location>
        <position position="420"/>
    </location>
    <ligand>
        <name>Zn(2+)</name>
        <dbReference type="ChEBI" id="CHEBI:29105"/>
    </ligand>
</feature>
<comment type="caution">
    <text evidence="11">The sequence shown here is derived from an EMBL/GenBank/DDBJ whole genome shotgun (WGS) entry which is preliminary data.</text>
</comment>
<dbReference type="InterPro" id="IPR000594">
    <property type="entry name" value="ThiF_NAD_FAD-bd"/>
</dbReference>
<feature type="binding site" evidence="6">
    <location>
        <position position="52"/>
    </location>
    <ligand>
        <name>ATP</name>
        <dbReference type="ChEBI" id="CHEBI:30616"/>
    </ligand>
</feature>
<evidence type="ECO:0000256" key="5">
    <source>
        <dbReference type="PIRSR" id="PIRSR039133-1"/>
    </source>
</evidence>
<comment type="pathway">
    <text evidence="1">Protein modification; protein ubiquitination.</text>
</comment>
<dbReference type="PANTHER" id="PTHR10953">
    <property type="entry name" value="UBIQUITIN-ACTIVATING ENZYME E1"/>
    <property type="match status" value="1"/>
</dbReference>
<dbReference type="Pfam" id="PF10585">
    <property type="entry name" value="UBA_E1_SCCH"/>
    <property type="match status" value="1"/>
</dbReference>
<evidence type="ECO:0000256" key="2">
    <source>
        <dbReference type="ARBA" id="ARBA00005673"/>
    </source>
</evidence>
<dbReference type="InterPro" id="IPR035985">
    <property type="entry name" value="Ubiquitin-activating_enz"/>
</dbReference>
<keyword evidence="4 6" id="KW-0067">ATP-binding</keyword>
<feature type="compositionally biased region" description="Acidic residues" evidence="8">
    <location>
        <begin position="536"/>
        <end position="554"/>
    </location>
</feature>
<dbReference type="PANTHER" id="PTHR10953:SF5">
    <property type="entry name" value="SUMO-ACTIVATING ENZYME SUBUNIT 2"/>
    <property type="match status" value="1"/>
</dbReference>
<feature type="region of interest" description="Disordered" evidence="8">
    <location>
        <begin position="513"/>
        <end position="554"/>
    </location>
</feature>
<dbReference type="GO" id="GO:0046872">
    <property type="term" value="F:metal ion binding"/>
    <property type="evidence" value="ECO:0007669"/>
    <property type="project" value="UniProtKB-KW"/>
</dbReference>
<dbReference type="InterPro" id="IPR019572">
    <property type="entry name" value="UBA_E1_SCCH"/>
</dbReference>
<evidence type="ECO:0000256" key="3">
    <source>
        <dbReference type="ARBA" id="ARBA00022598"/>
    </source>
</evidence>
<dbReference type="AlphaFoldDB" id="A0A8J6E9H3"/>
<keyword evidence="4 7" id="KW-0862">Zinc</keyword>
<dbReference type="GO" id="GO:0016567">
    <property type="term" value="P:protein ubiquitination"/>
    <property type="evidence" value="ECO:0007669"/>
    <property type="project" value="UniProtKB-UniPathway"/>
</dbReference>
<evidence type="ECO:0000256" key="6">
    <source>
        <dbReference type="PIRSR" id="PIRSR039133-2"/>
    </source>
</evidence>
<dbReference type="EMBL" id="JAHDYR010000025">
    <property type="protein sequence ID" value="KAG9393340.1"/>
    <property type="molecule type" value="Genomic_DNA"/>
</dbReference>
<dbReference type="PROSITE" id="PS51257">
    <property type="entry name" value="PROKAR_LIPOPROTEIN"/>
    <property type="match status" value="1"/>
</dbReference>
<feature type="binding site" evidence="7">
    <location>
        <position position="165"/>
    </location>
    <ligand>
        <name>Zn(2+)</name>
        <dbReference type="ChEBI" id="CHEBI:29105"/>
    </ligand>
</feature>
<dbReference type="GO" id="GO:0019948">
    <property type="term" value="F:SUMO activating enzyme activity"/>
    <property type="evidence" value="ECO:0007669"/>
    <property type="project" value="UniProtKB-UniRule"/>
</dbReference>
<reference evidence="11" key="1">
    <citation type="submission" date="2021-05" db="EMBL/GenBank/DDBJ databases">
        <title>A free-living protist that lacks canonical eukaryotic 1 DNA replication and segregation systems.</title>
        <authorList>
            <person name="Salas-Leiva D.E."/>
            <person name="Tromer E.C."/>
            <person name="Curtis B.A."/>
            <person name="Jerlstrom-Hultqvist J."/>
            <person name="Kolisko M."/>
            <person name="Yi Z."/>
            <person name="Salas-Leiva J.S."/>
            <person name="Gallot-Lavallee L."/>
            <person name="Kops G.J.P.L."/>
            <person name="Archibald J.M."/>
            <person name="Simpson A.G.B."/>
            <person name="Roger A.J."/>
        </authorList>
    </citation>
    <scope>NUCLEOTIDE SEQUENCE</scope>
    <source>
        <strain evidence="11">BICM</strain>
    </source>
</reference>
<comment type="pathway">
    <text evidence="4">Protein modification; protein sumoylation.</text>
</comment>
<feature type="domain" description="THIF-type NAD/FAD binding fold" evidence="9">
    <location>
        <begin position="9"/>
        <end position="399"/>
    </location>
</feature>
<dbReference type="InterPro" id="IPR030661">
    <property type="entry name" value="Uba2"/>
</dbReference>
<gene>
    <name evidence="11" type="ORF">J8273_3474</name>
</gene>
<dbReference type="GO" id="GO:0005524">
    <property type="term" value="F:ATP binding"/>
    <property type="evidence" value="ECO:0007669"/>
    <property type="project" value="UniProtKB-UniRule"/>
</dbReference>
<feature type="binding site" evidence="7">
    <location>
        <position position="417"/>
    </location>
    <ligand>
        <name>Zn(2+)</name>
        <dbReference type="ChEBI" id="CHEBI:29105"/>
    </ligand>
</feature>
<comment type="subunit">
    <text evidence="4">Heterodimer.</text>
</comment>
<dbReference type="OrthoDB" id="10255449at2759"/>
<dbReference type="UniPathway" id="UPA00886"/>
<keyword evidence="4 6" id="KW-0547">Nucleotide-binding</keyword>
<dbReference type="GO" id="GO:0005737">
    <property type="term" value="C:cytoplasm"/>
    <property type="evidence" value="ECO:0007669"/>
    <property type="project" value="TreeGrafter"/>
</dbReference>
<evidence type="ECO:0000259" key="9">
    <source>
        <dbReference type="Pfam" id="PF00899"/>
    </source>
</evidence>
<dbReference type="Gene3D" id="3.40.50.720">
    <property type="entry name" value="NAD(P)-binding Rossmann-like Domain"/>
    <property type="match status" value="1"/>
</dbReference>
<dbReference type="InterPro" id="IPR042063">
    <property type="entry name" value="Ubi_acti_E1_SCCH"/>
</dbReference>
<dbReference type="Pfam" id="PF00899">
    <property type="entry name" value="ThiF"/>
    <property type="match status" value="1"/>
</dbReference>
<evidence type="ECO:0000313" key="12">
    <source>
        <dbReference type="Proteomes" id="UP000717585"/>
    </source>
</evidence>
<feature type="binding site" evidence="6">
    <location>
        <position position="76"/>
    </location>
    <ligand>
        <name>ATP</name>
        <dbReference type="ChEBI" id="CHEBI:30616"/>
    </ligand>
</feature>
<sequence length="554" mass="60644">MTRTSTYKRLYGKDGYQKIRDSRIFVVGAGGIGCELLKNIAVVGFGHVELIDLDTIDVTNLNRQFLFKRKHVGQPKAVVAKEAALALNKDMTIVAHHANVKDDKFNIAFYRQFNVVINALDNADARKHVNRMCLLSNVPLIDAGTNGLRGNVITIIPYLTECYECAAKPPPKTLPICTIRSVPSKPEHCIAWAKYLYQRVFGETDDTNVLSDITLASLYEKDADPTAVAHALVRKLFRDDVIAARDTVESNMVWSFGPPRPVELGDDDVIKPVEITTLSDTEVLAEEMNMRAFVEAVCVLYRMAFNHTGEKASPLSFDKDEPVGMAFVAAAANLRMICYKIDPITIFDARSIAGSIVPAVSTTNSMVSGLAIHRAATLITKGKPTSLDDPVLRTNYVTFFGAKPLQAIIPLGANPACQVCGRKATGMHCTATSTLGDLVDVLEKKLEDDDVAIEAGGTLLWTGDETAARKRTLVDLGIADSHTINVTDSDDKEYVLVALYRSHGPIELDEMIGYDPAPLDDDDEGLEMKRQPEPGSDSDVELEESDGEIEVIEL</sequence>
<evidence type="ECO:0000256" key="1">
    <source>
        <dbReference type="ARBA" id="ARBA00004906"/>
    </source>
</evidence>
<dbReference type="InterPro" id="IPR045886">
    <property type="entry name" value="ThiF/MoeB/HesA"/>
</dbReference>
<keyword evidence="4" id="KW-0833">Ubl conjugation pathway</keyword>
<feature type="active site" description="Glycyl thioester intermediate" evidence="5">
    <location>
        <position position="177"/>
    </location>
</feature>
<proteinExistence type="inferred from homology"/>
<evidence type="ECO:0000259" key="10">
    <source>
        <dbReference type="Pfam" id="PF10585"/>
    </source>
</evidence>
<evidence type="ECO:0000256" key="4">
    <source>
        <dbReference type="PIRNR" id="PIRNR039133"/>
    </source>
</evidence>
<feature type="binding site" evidence="6">
    <location>
        <begin position="60"/>
        <end position="63"/>
    </location>
    <ligand>
        <name>ATP</name>
        <dbReference type="ChEBI" id="CHEBI:30616"/>
    </ligand>
</feature>
<evidence type="ECO:0000313" key="11">
    <source>
        <dbReference type="EMBL" id="KAG9393340.1"/>
    </source>
</evidence>
<name>A0A8J6E9H3_9EUKA</name>
<evidence type="ECO:0000256" key="7">
    <source>
        <dbReference type="PIRSR" id="PIRSR039133-3"/>
    </source>
</evidence>
<dbReference type="SUPFAM" id="SSF69572">
    <property type="entry name" value="Activating enzymes of the ubiquitin-like proteins"/>
    <property type="match status" value="1"/>
</dbReference>
<keyword evidence="4 7" id="KW-0479">Metal-binding</keyword>
<feature type="binding site" evidence="6">
    <location>
        <begin position="121"/>
        <end position="126"/>
    </location>
    <ligand>
        <name>ATP</name>
        <dbReference type="ChEBI" id="CHEBI:30616"/>
    </ligand>
</feature>
<dbReference type="Proteomes" id="UP000717585">
    <property type="component" value="Unassembled WGS sequence"/>
</dbReference>
<evidence type="ECO:0000256" key="8">
    <source>
        <dbReference type="SAM" id="MobiDB-lite"/>
    </source>
</evidence>
<dbReference type="GO" id="GO:0031510">
    <property type="term" value="C:SUMO activating enzyme complex"/>
    <property type="evidence" value="ECO:0007669"/>
    <property type="project" value="UniProtKB-UniRule"/>
</dbReference>
<dbReference type="Gene3D" id="3.10.290.20">
    <property type="entry name" value="Ubiquitin-like 2 activating enzyme e1b. Chain: B, domain 3"/>
    <property type="match status" value="1"/>
</dbReference>
<feature type="binding site" evidence="6">
    <location>
        <begin position="28"/>
        <end position="33"/>
    </location>
    <ligand>
        <name>ATP</name>
        <dbReference type="ChEBI" id="CHEBI:30616"/>
    </ligand>
</feature>
<comment type="similarity">
    <text evidence="2 4">Belongs to the ubiquitin-activating E1 family.</text>
</comment>